<evidence type="ECO:0000313" key="2">
    <source>
        <dbReference type="EMBL" id="CAJ1406356.1"/>
    </source>
</evidence>
<keyword evidence="3" id="KW-1185">Reference proteome</keyword>
<comment type="caution">
    <text evidence="2">The sequence shown here is derived from an EMBL/GenBank/DDBJ whole genome shotgun (WGS) entry which is preliminary data.</text>
</comment>
<proteinExistence type="predicted"/>
<sequence>AWIMFPLKSLPWPFSATAFGGWLDAGLPWTAFSALEEQFLGSCVGLFVCTLATVTLPYLTGGDVWVAALRFVTGLRPGERLCLEVPRNSQATVFVNSAMAVLMARSCGASAVDPPGGLWCGLPPLPLALGFEDPQSSLRSLRSPGSLSPAPASWASRRC</sequence>
<evidence type="ECO:0000256" key="1">
    <source>
        <dbReference type="SAM" id="MobiDB-lite"/>
    </source>
</evidence>
<evidence type="ECO:0000313" key="3">
    <source>
        <dbReference type="Proteomes" id="UP001178507"/>
    </source>
</evidence>
<accession>A0AA36NJE8</accession>
<dbReference type="Proteomes" id="UP001178507">
    <property type="component" value="Unassembled WGS sequence"/>
</dbReference>
<reference evidence="2" key="1">
    <citation type="submission" date="2023-08" db="EMBL/GenBank/DDBJ databases">
        <authorList>
            <person name="Chen Y."/>
            <person name="Shah S."/>
            <person name="Dougan E. K."/>
            <person name="Thang M."/>
            <person name="Chan C."/>
        </authorList>
    </citation>
    <scope>NUCLEOTIDE SEQUENCE</scope>
</reference>
<protein>
    <submittedName>
        <fullName evidence="2">Uncharacterized protein</fullName>
    </submittedName>
</protein>
<gene>
    <name evidence="2" type="ORF">EVOR1521_LOCUS28341</name>
</gene>
<feature type="non-terminal residue" evidence="2">
    <location>
        <position position="159"/>
    </location>
</feature>
<name>A0AA36NJE8_9DINO</name>
<dbReference type="EMBL" id="CAUJNA010003626">
    <property type="protein sequence ID" value="CAJ1406356.1"/>
    <property type="molecule type" value="Genomic_DNA"/>
</dbReference>
<feature type="region of interest" description="Disordered" evidence="1">
    <location>
        <begin position="137"/>
        <end position="159"/>
    </location>
</feature>
<organism evidence="2 3">
    <name type="scientific">Effrenium voratum</name>
    <dbReference type="NCBI Taxonomy" id="2562239"/>
    <lineage>
        <taxon>Eukaryota</taxon>
        <taxon>Sar</taxon>
        <taxon>Alveolata</taxon>
        <taxon>Dinophyceae</taxon>
        <taxon>Suessiales</taxon>
        <taxon>Symbiodiniaceae</taxon>
        <taxon>Effrenium</taxon>
    </lineage>
</organism>
<dbReference type="AlphaFoldDB" id="A0AA36NJE8"/>